<sequence>MSRRRLKSLLLPLLFPLLLLATSAQASDLKLAELMGLLAQTRSARATFVEQKFIAVLDKPVESSGELAFTAPDVLEKRTLQPKQEAITLRGNEITLERGKRSMIVSLQDYPDAAVFVESIRATLAGDQKALESVWRVEADGTLARWTLRLTPINANAYVSRIRMQGTRNDVKQIEIEQKDGDRSVMTITRLPQP</sequence>
<reference evidence="4" key="1">
    <citation type="journal article" date="2019" name="Int. J. Syst. Evol. Microbiol.">
        <title>The Global Catalogue of Microorganisms (GCM) 10K type strain sequencing project: providing services to taxonomists for standard genome sequencing and annotation.</title>
        <authorList>
            <consortium name="The Broad Institute Genomics Platform"/>
            <consortium name="The Broad Institute Genome Sequencing Center for Infectious Disease"/>
            <person name="Wu L."/>
            <person name="Ma J."/>
        </authorList>
    </citation>
    <scope>NUCLEOTIDE SEQUENCE [LARGE SCALE GENOMIC DNA]</scope>
    <source>
        <strain evidence="4">JCM 18715</strain>
    </source>
</reference>
<gene>
    <name evidence="3" type="ORF">GCM10025770_32130</name>
</gene>
<keyword evidence="1 2" id="KW-0732">Signal</keyword>
<feature type="signal peptide" evidence="2">
    <location>
        <begin position="1"/>
        <end position="26"/>
    </location>
</feature>
<dbReference type="CDD" id="cd16325">
    <property type="entry name" value="LolA"/>
    <property type="match status" value="1"/>
</dbReference>
<protein>
    <submittedName>
        <fullName evidence="3">Outer membrane lipoprotein carrier protein LolA</fullName>
    </submittedName>
</protein>
<dbReference type="InterPro" id="IPR004564">
    <property type="entry name" value="OM_lipoprot_carrier_LolA-like"/>
</dbReference>
<proteinExistence type="predicted"/>
<evidence type="ECO:0000313" key="4">
    <source>
        <dbReference type="Proteomes" id="UP001500547"/>
    </source>
</evidence>
<evidence type="ECO:0000256" key="1">
    <source>
        <dbReference type="ARBA" id="ARBA00022729"/>
    </source>
</evidence>
<dbReference type="Gene3D" id="2.50.20.10">
    <property type="entry name" value="Lipoprotein localisation LolA/LolB/LppX"/>
    <property type="match status" value="1"/>
</dbReference>
<feature type="chain" id="PRO_5045637274" evidence="2">
    <location>
        <begin position="27"/>
        <end position="194"/>
    </location>
</feature>
<accession>A0ABP9R1J3</accession>
<keyword evidence="3" id="KW-0449">Lipoprotein</keyword>
<dbReference type="SUPFAM" id="SSF89392">
    <property type="entry name" value="Prokaryotic lipoproteins and lipoprotein localization factors"/>
    <property type="match status" value="1"/>
</dbReference>
<evidence type="ECO:0000256" key="2">
    <source>
        <dbReference type="SAM" id="SignalP"/>
    </source>
</evidence>
<name>A0ABP9R1J3_9RHOO</name>
<dbReference type="RefSeq" id="WP_345534124.1">
    <property type="nucleotide sequence ID" value="NZ_BAABLD010000015.1"/>
</dbReference>
<keyword evidence="4" id="KW-1185">Reference proteome</keyword>
<comment type="caution">
    <text evidence="3">The sequence shown here is derived from an EMBL/GenBank/DDBJ whole genome shotgun (WGS) entry which is preliminary data.</text>
</comment>
<dbReference type="InterPro" id="IPR029046">
    <property type="entry name" value="LolA/LolB/LppX"/>
</dbReference>
<dbReference type="Pfam" id="PF19574">
    <property type="entry name" value="LolA_3"/>
    <property type="match status" value="1"/>
</dbReference>
<dbReference type="EMBL" id="BAABLD010000015">
    <property type="protein sequence ID" value="GAA5169938.1"/>
    <property type="molecule type" value="Genomic_DNA"/>
</dbReference>
<dbReference type="Proteomes" id="UP001500547">
    <property type="component" value="Unassembled WGS sequence"/>
</dbReference>
<organism evidence="3 4">
    <name type="scientific">Viridibacterium curvum</name>
    <dbReference type="NCBI Taxonomy" id="1101404"/>
    <lineage>
        <taxon>Bacteria</taxon>
        <taxon>Pseudomonadati</taxon>
        <taxon>Pseudomonadota</taxon>
        <taxon>Betaproteobacteria</taxon>
        <taxon>Rhodocyclales</taxon>
        <taxon>Rhodocyclaceae</taxon>
        <taxon>Viridibacterium</taxon>
    </lineage>
</organism>
<evidence type="ECO:0000313" key="3">
    <source>
        <dbReference type="EMBL" id="GAA5169938.1"/>
    </source>
</evidence>